<reference evidence="4" key="1">
    <citation type="journal article" date="2019" name="Int. J. Syst. Evol. Microbiol.">
        <title>The Global Catalogue of Microorganisms (GCM) 10K type strain sequencing project: providing services to taxonomists for standard genome sequencing and annotation.</title>
        <authorList>
            <consortium name="The Broad Institute Genomics Platform"/>
            <consortium name="The Broad Institute Genome Sequencing Center for Infectious Disease"/>
            <person name="Wu L."/>
            <person name="Ma J."/>
        </authorList>
    </citation>
    <scope>NUCLEOTIDE SEQUENCE [LARGE SCALE GENOMIC DNA]</scope>
    <source>
        <strain evidence="4">CGMCC 4.7304</strain>
    </source>
</reference>
<name>A0ABW0ZB04_9ACTN</name>
<evidence type="ECO:0000313" key="4">
    <source>
        <dbReference type="Proteomes" id="UP001596083"/>
    </source>
</evidence>
<proteinExistence type="predicted"/>
<evidence type="ECO:0000313" key="3">
    <source>
        <dbReference type="EMBL" id="MFC5724973.1"/>
    </source>
</evidence>
<evidence type="ECO:0000259" key="1">
    <source>
        <dbReference type="Pfam" id="PF07905"/>
    </source>
</evidence>
<dbReference type="Gene3D" id="1.10.10.2840">
    <property type="entry name" value="PucR C-terminal helix-turn-helix domain"/>
    <property type="match status" value="1"/>
</dbReference>
<keyword evidence="4" id="KW-1185">Reference proteome</keyword>
<dbReference type="Proteomes" id="UP001596083">
    <property type="component" value="Unassembled WGS sequence"/>
</dbReference>
<feature type="domain" description="PucR C-terminal helix-turn-helix" evidence="2">
    <location>
        <begin position="484"/>
        <end position="542"/>
    </location>
</feature>
<dbReference type="InterPro" id="IPR042070">
    <property type="entry name" value="PucR_C-HTH_sf"/>
</dbReference>
<dbReference type="RefSeq" id="WP_390321668.1">
    <property type="nucleotide sequence ID" value="NZ_JBHSPB010000041.1"/>
</dbReference>
<dbReference type="PANTHER" id="PTHR33744:SF1">
    <property type="entry name" value="DNA-BINDING TRANSCRIPTIONAL ACTIVATOR ADER"/>
    <property type="match status" value="1"/>
</dbReference>
<gene>
    <name evidence="3" type="ORF">ACFP1Z_33010</name>
</gene>
<sequence>MKAREPQGPQSTQGTITVARALELPALRKGLPEVVAGAEELHRPLRWVHAGEAPHIAALLKGGELLLTTGIGLGSRPSEQRAFARGLARRGVAALVVELGARFSALPDALVEGARSCGLPLVQLHREVPFVAVTEEIHTELVNEHYALLRRADEVHGQCTRALLGGGGIPEVLRLFADFAGNPVFLETAEGGLLYATGPAGRPGSDPLQVWDGLRAHAAREPEGSVLAEVPGGGPGPDAVRARLVVLPVDTPLAPVHRIAADRTAELLAVVLLQARQEEELAARGRGDFLSGLAEGRVLPGDAPAQARALGFRPGPGPLLPVVLRLPDEPVPPSGRAALVCALREELAGAGVPVLLGVRLPEGRIPLLVGLREAAERDAVAERVAAALRAALGALAGVPRAGVLRPVVVVGSPVAWETAGPELRHAAEAATAAQVLPERPWHDVRSLDVDVLLWRLRDRGDLAAFVDRVIGPLLAHDASARPPLVPTLECYLAHAGRKAETARALHLNRQTLYDRLARVTRLLGTDLEDPDTVLAVTLALRARRHATSAGG</sequence>
<dbReference type="EMBL" id="JBHSPB010000041">
    <property type="protein sequence ID" value="MFC5724973.1"/>
    <property type="molecule type" value="Genomic_DNA"/>
</dbReference>
<evidence type="ECO:0000259" key="2">
    <source>
        <dbReference type="Pfam" id="PF13556"/>
    </source>
</evidence>
<dbReference type="InterPro" id="IPR012914">
    <property type="entry name" value="PucR_dom"/>
</dbReference>
<dbReference type="PANTHER" id="PTHR33744">
    <property type="entry name" value="CARBOHYDRATE DIACID REGULATOR"/>
    <property type="match status" value="1"/>
</dbReference>
<protein>
    <submittedName>
        <fullName evidence="3">PucR family transcriptional regulator</fullName>
    </submittedName>
</protein>
<accession>A0ABW0ZB04</accession>
<organism evidence="3 4">
    <name type="scientific">Streptomyces gamaensis</name>
    <dbReference type="NCBI Taxonomy" id="1763542"/>
    <lineage>
        <taxon>Bacteria</taxon>
        <taxon>Bacillati</taxon>
        <taxon>Actinomycetota</taxon>
        <taxon>Actinomycetes</taxon>
        <taxon>Kitasatosporales</taxon>
        <taxon>Streptomycetaceae</taxon>
        <taxon>Streptomyces</taxon>
    </lineage>
</organism>
<dbReference type="InterPro" id="IPR025736">
    <property type="entry name" value="PucR_C-HTH_dom"/>
</dbReference>
<feature type="domain" description="Purine catabolism PurC-like" evidence="1">
    <location>
        <begin position="22"/>
        <end position="141"/>
    </location>
</feature>
<dbReference type="Pfam" id="PF07905">
    <property type="entry name" value="PucR"/>
    <property type="match status" value="1"/>
</dbReference>
<comment type="caution">
    <text evidence="3">The sequence shown here is derived from an EMBL/GenBank/DDBJ whole genome shotgun (WGS) entry which is preliminary data.</text>
</comment>
<dbReference type="Pfam" id="PF13556">
    <property type="entry name" value="HTH_30"/>
    <property type="match status" value="1"/>
</dbReference>
<dbReference type="InterPro" id="IPR051448">
    <property type="entry name" value="CdaR-like_regulators"/>
</dbReference>